<dbReference type="EMBL" id="JBHHMI010000010">
    <property type="protein sequence ID" value="MFB5267811.1"/>
    <property type="molecule type" value="Genomic_DNA"/>
</dbReference>
<reference evidence="1 2" key="1">
    <citation type="submission" date="2024-09" db="EMBL/GenBank/DDBJ databases">
        <title>Paenibacillus zeirhizospherea sp. nov., isolated from surface of the maize (Zea mays) roots in a horticulture field, Hungary.</title>
        <authorList>
            <person name="Marton D."/>
            <person name="Farkas M."/>
            <person name="Bedics A."/>
            <person name="Toth E."/>
            <person name="Tancsics A."/>
            <person name="Boka K."/>
            <person name="Maroti G."/>
            <person name="Kriszt B."/>
            <person name="Cserhati M."/>
        </authorList>
    </citation>
    <scope>NUCLEOTIDE SEQUENCE [LARGE SCALE GENOMIC DNA]</scope>
    <source>
        <strain evidence="1 2">KCTC 33519</strain>
    </source>
</reference>
<comment type="caution">
    <text evidence="1">The sequence shown here is derived from an EMBL/GenBank/DDBJ whole genome shotgun (WGS) entry which is preliminary data.</text>
</comment>
<organism evidence="1 2">
    <name type="scientific">Paenibacillus enshidis</name>
    <dbReference type="NCBI Taxonomy" id="1458439"/>
    <lineage>
        <taxon>Bacteria</taxon>
        <taxon>Bacillati</taxon>
        <taxon>Bacillota</taxon>
        <taxon>Bacilli</taxon>
        <taxon>Bacillales</taxon>
        <taxon>Paenibacillaceae</taxon>
        <taxon>Paenibacillus</taxon>
    </lineage>
</organism>
<dbReference type="Gene3D" id="1.10.1790.10">
    <property type="entry name" value="PRD domain"/>
    <property type="match status" value="1"/>
</dbReference>
<protein>
    <recommendedName>
        <fullName evidence="3">PRD domain-containing protein</fullName>
    </recommendedName>
</protein>
<name>A0ABV5AUC3_9BACL</name>
<dbReference type="InterPro" id="IPR036634">
    <property type="entry name" value="PRD_sf"/>
</dbReference>
<proteinExistence type="predicted"/>
<gene>
    <name evidence="1" type="ORF">ACE41H_13605</name>
</gene>
<evidence type="ECO:0000313" key="1">
    <source>
        <dbReference type="EMBL" id="MFB5267811.1"/>
    </source>
</evidence>
<dbReference type="SUPFAM" id="SSF63520">
    <property type="entry name" value="PTS-regulatory domain, PRD"/>
    <property type="match status" value="1"/>
</dbReference>
<evidence type="ECO:0008006" key="3">
    <source>
        <dbReference type="Google" id="ProtNLM"/>
    </source>
</evidence>
<accession>A0ABV5AUC3</accession>
<dbReference type="Proteomes" id="UP001580346">
    <property type="component" value="Unassembled WGS sequence"/>
</dbReference>
<keyword evidence="2" id="KW-1185">Reference proteome</keyword>
<sequence length="127" mass="14335">MFITSSVLRDITEKTTVDQGAQSKLEDWLCRLQECAPEAGLDIVHDKAVVIGIHLLAYLKRLDQGERLPEIPDEMLTEISPQYEHLSRKLLKLVPGAELQEPDTAEIFYLAVHFEAVKANMGGNKYE</sequence>
<dbReference type="RefSeq" id="WP_375355813.1">
    <property type="nucleotide sequence ID" value="NZ_JBHHMI010000010.1"/>
</dbReference>
<evidence type="ECO:0000313" key="2">
    <source>
        <dbReference type="Proteomes" id="UP001580346"/>
    </source>
</evidence>